<dbReference type="OrthoDB" id="9170669at2759"/>
<protein>
    <recommendedName>
        <fullName evidence="1">Reverse transcriptase domain-containing protein</fullName>
    </recommendedName>
</protein>
<evidence type="ECO:0000313" key="3">
    <source>
        <dbReference type="Proteomes" id="UP000190648"/>
    </source>
</evidence>
<dbReference type="AlphaFoldDB" id="A0A1V4KRI1"/>
<dbReference type="EMBL" id="LSYS01001879">
    <property type="protein sequence ID" value="OPJ87038.1"/>
    <property type="molecule type" value="Genomic_DNA"/>
</dbReference>
<dbReference type="InterPro" id="IPR000477">
    <property type="entry name" value="RT_dom"/>
</dbReference>
<sequence>MEQILLEAMLRHMEDREVVRDSQHGFNKSKSCLTNLAVFYNGVTTSVDKGRAMDVIYLDFLDEELAAWLHAEGSGKWFNVWMNSSDEQCPSGSVLGPILFNIFINEIGIGIECTLSKFVDDNKLSGAVDMPEEWVTIQRDLDKLEKWAHVNLMRFNKAKCKVLHVGRDNPQYQYRLGDEKIESSPAEKDLGVLVDESLDMSWQCVLAAQKANCILDCSKRSMSGKLREVIL</sequence>
<dbReference type="Pfam" id="PF00078">
    <property type="entry name" value="RVT_1"/>
    <property type="match status" value="1"/>
</dbReference>
<dbReference type="STRING" id="372326.A0A1V4KRI1"/>
<gene>
    <name evidence="2" type="ORF">AV530_008911</name>
</gene>
<dbReference type="Proteomes" id="UP000190648">
    <property type="component" value="Unassembled WGS sequence"/>
</dbReference>
<feature type="domain" description="Reverse transcriptase" evidence="1">
    <location>
        <begin position="8"/>
        <end position="168"/>
    </location>
</feature>
<evidence type="ECO:0000313" key="2">
    <source>
        <dbReference type="EMBL" id="OPJ87038.1"/>
    </source>
</evidence>
<reference evidence="2 3" key="1">
    <citation type="submission" date="2016-02" db="EMBL/GenBank/DDBJ databases">
        <title>Band-tailed pigeon sequencing and assembly.</title>
        <authorList>
            <person name="Soares A.E."/>
            <person name="Novak B.J."/>
            <person name="Rice E.S."/>
            <person name="O'Connell B."/>
            <person name="Chang D."/>
            <person name="Weber S."/>
            <person name="Shapiro B."/>
        </authorList>
    </citation>
    <scope>NUCLEOTIDE SEQUENCE [LARGE SCALE GENOMIC DNA]</scope>
    <source>
        <strain evidence="2">BTP2013</strain>
        <tissue evidence="2">Blood</tissue>
    </source>
</reference>
<comment type="caution">
    <text evidence="2">The sequence shown here is derived from an EMBL/GenBank/DDBJ whole genome shotgun (WGS) entry which is preliminary data.</text>
</comment>
<organism evidence="2 3">
    <name type="scientific">Patagioenas fasciata monilis</name>
    <dbReference type="NCBI Taxonomy" id="372326"/>
    <lineage>
        <taxon>Eukaryota</taxon>
        <taxon>Metazoa</taxon>
        <taxon>Chordata</taxon>
        <taxon>Craniata</taxon>
        <taxon>Vertebrata</taxon>
        <taxon>Euteleostomi</taxon>
        <taxon>Archelosauria</taxon>
        <taxon>Archosauria</taxon>
        <taxon>Dinosauria</taxon>
        <taxon>Saurischia</taxon>
        <taxon>Theropoda</taxon>
        <taxon>Coelurosauria</taxon>
        <taxon>Aves</taxon>
        <taxon>Neognathae</taxon>
        <taxon>Neoaves</taxon>
        <taxon>Columbimorphae</taxon>
        <taxon>Columbiformes</taxon>
        <taxon>Columbidae</taxon>
        <taxon>Patagioenas</taxon>
    </lineage>
</organism>
<proteinExistence type="predicted"/>
<accession>A0A1V4KRI1</accession>
<name>A0A1V4KRI1_PATFA</name>
<keyword evidence="3" id="KW-1185">Reference proteome</keyword>
<dbReference type="PANTHER" id="PTHR33332">
    <property type="entry name" value="REVERSE TRANSCRIPTASE DOMAIN-CONTAINING PROTEIN"/>
    <property type="match status" value="1"/>
</dbReference>
<evidence type="ECO:0000259" key="1">
    <source>
        <dbReference type="Pfam" id="PF00078"/>
    </source>
</evidence>